<proteinExistence type="predicted"/>
<evidence type="ECO:0000313" key="4">
    <source>
        <dbReference type="EMBL" id="KAK2183204.1"/>
    </source>
</evidence>
<dbReference type="InterPro" id="IPR011009">
    <property type="entry name" value="Kinase-like_dom_sf"/>
</dbReference>
<dbReference type="EMBL" id="JAODUO010000319">
    <property type="protein sequence ID" value="KAK2183204.1"/>
    <property type="molecule type" value="Genomic_DNA"/>
</dbReference>
<evidence type="ECO:0000256" key="2">
    <source>
        <dbReference type="ARBA" id="ARBA00022840"/>
    </source>
</evidence>
<reference evidence="4" key="1">
    <citation type="journal article" date="2023" name="Mol. Biol. Evol.">
        <title>Third-Generation Sequencing Reveals the Adaptive Role of the Epigenome in Three Deep-Sea Polychaetes.</title>
        <authorList>
            <person name="Perez M."/>
            <person name="Aroh O."/>
            <person name="Sun Y."/>
            <person name="Lan Y."/>
            <person name="Juniper S.K."/>
            <person name="Young C.R."/>
            <person name="Angers B."/>
            <person name="Qian P.Y."/>
        </authorList>
    </citation>
    <scope>NUCLEOTIDE SEQUENCE</scope>
    <source>
        <strain evidence="4">R07B-5</strain>
    </source>
</reference>
<dbReference type="Proteomes" id="UP001209878">
    <property type="component" value="Unassembled WGS sequence"/>
</dbReference>
<dbReference type="PROSITE" id="PS50011">
    <property type="entry name" value="PROTEIN_KINASE_DOM"/>
    <property type="match status" value="1"/>
</dbReference>
<dbReference type="PANTHER" id="PTHR24346:SF93">
    <property type="entry name" value="NUAK FAMILY SNF1-LIKE KINASE 1"/>
    <property type="match status" value="1"/>
</dbReference>
<feature type="domain" description="Protein kinase" evidence="3">
    <location>
        <begin position="1"/>
        <end position="206"/>
    </location>
</feature>
<gene>
    <name evidence="4" type="ORF">NP493_320g02019</name>
</gene>
<dbReference type="GO" id="GO:0005737">
    <property type="term" value="C:cytoplasm"/>
    <property type="evidence" value="ECO:0007669"/>
    <property type="project" value="TreeGrafter"/>
</dbReference>
<dbReference type="SMART" id="SM00220">
    <property type="entry name" value="S_TKc"/>
    <property type="match status" value="1"/>
</dbReference>
<dbReference type="InterPro" id="IPR000719">
    <property type="entry name" value="Prot_kinase_dom"/>
</dbReference>
<dbReference type="GO" id="GO:0035556">
    <property type="term" value="P:intracellular signal transduction"/>
    <property type="evidence" value="ECO:0007669"/>
    <property type="project" value="TreeGrafter"/>
</dbReference>
<protein>
    <recommendedName>
        <fullName evidence="3">Protein kinase domain-containing protein</fullName>
    </recommendedName>
</protein>
<dbReference type="GO" id="GO:0000226">
    <property type="term" value="P:microtubule cytoskeleton organization"/>
    <property type="evidence" value="ECO:0007669"/>
    <property type="project" value="TreeGrafter"/>
</dbReference>
<name>A0AAD9NWD2_RIDPI</name>
<sequence length="584" mass="64055">MNAIAVNVKMLVHGVFLRLVVFENLDKIILVMEYASGGELYDYINRKNGLSTSEARRFFRQIVSAVHYLHMHNIVHRDLKLENIVLDKNGNVKIADFGLSNIYADDHVLNTFCGSPLYASPEIVNGQPYCGPEVDCWSLGVLLYTFVYGAMPFDGSDFHRLRRQITDGNYMEPRKPSDATGLIRHLLTPDPKKRATIEAICRHWWINLGYDCTPIEHDGEVDDTPPIQTALPVKGILKKTKSVSTDDEDDAIVSKDVTSPDGSTDVFEDSIIGTQKSSSPFDGVAVPDLTRKPRRGILKNKQPSYSDSGCGLDDTELLLATPPCGYECQSKDSGNSYDLSDIEAVLGECSDVKDTTDSAHGDTAGCVSPAERTTNGFEGHTSACESRSYDRLNDGGDLPHSALGVSSFAHGGIVSSTPLQPVKGILKRRRKLSTERDPTWRYSLGSQGSNSSGDILDFSYDSADADTYLSDYLATVAETKPQIFDNGCLETVTDDDDYGPPPPLPRTAPPQHRHSGIYLDDDDDIADHIPVTPNGTDLGDIMSRLHISPPTKRQPCIVDSVDFFDLAEARQVCQQALTIGSNWG</sequence>
<dbReference type="GO" id="GO:0050321">
    <property type="term" value="F:tau-protein kinase activity"/>
    <property type="evidence" value="ECO:0007669"/>
    <property type="project" value="TreeGrafter"/>
</dbReference>
<dbReference type="PROSITE" id="PS00108">
    <property type="entry name" value="PROTEIN_KINASE_ST"/>
    <property type="match status" value="1"/>
</dbReference>
<dbReference type="PANTHER" id="PTHR24346">
    <property type="entry name" value="MAP/MICROTUBULE AFFINITY-REGULATING KINASE"/>
    <property type="match status" value="1"/>
</dbReference>
<evidence type="ECO:0000259" key="3">
    <source>
        <dbReference type="PROSITE" id="PS50011"/>
    </source>
</evidence>
<dbReference type="FunFam" id="1.10.510.10:FF:000571">
    <property type="entry name" value="Maternal embryonic leucine zipper kinase"/>
    <property type="match status" value="1"/>
</dbReference>
<comment type="caution">
    <text evidence="4">The sequence shown here is derived from an EMBL/GenBank/DDBJ whole genome shotgun (WGS) entry which is preliminary data.</text>
</comment>
<evidence type="ECO:0000256" key="1">
    <source>
        <dbReference type="ARBA" id="ARBA00022741"/>
    </source>
</evidence>
<dbReference type="AlphaFoldDB" id="A0AAD9NWD2"/>
<dbReference type="GO" id="GO:0005524">
    <property type="term" value="F:ATP binding"/>
    <property type="evidence" value="ECO:0007669"/>
    <property type="project" value="UniProtKB-KW"/>
</dbReference>
<keyword evidence="1" id="KW-0547">Nucleotide-binding</keyword>
<keyword evidence="2" id="KW-0067">ATP-binding</keyword>
<keyword evidence="5" id="KW-1185">Reference proteome</keyword>
<evidence type="ECO:0000313" key="5">
    <source>
        <dbReference type="Proteomes" id="UP001209878"/>
    </source>
</evidence>
<accession>A0AAD9NWD2</accession>
<dbReference type="InterPro" id="IPR008271">
    <property type="entry name" value="Ser/Thr_kinase_AS"/>
</dbReference>
<dbReference type="SUPFAM" id="SSF56112">
    <property type="entry name" value="Protein kinase-like (PK-like)"/>
    <property type="match status" value="1"/>
</dbReference>
<dbReference type="Pfam" id="PF00069">
    <property type="entry name" value="Pkinase"/>
    <property type="match status" value="1"/>
</dbReference>
<organism evidence="4 5">
    <name type="scientific">Ridgeia piscesae</name>
    <name type="common">Tubeworm</name>
    <dbReference type="NCBI Taxonomy" id="27915"/>
    <lineage>
        <taxon>Eukaryota</taxon>
        <taxon>Metazoa</taxon>
        <taxon>Spiralia</taxon>
        <taxon>Lophotrochozoa</taxon>
        <taxon>Annelida</taxon>
        <taxon>Polychaeta</taxon>
        <taxon>Sedentaria</taxon>
        <taxon>Canalipalpata</taxon>
        <taxon>Sabellida</taxon>
        <taxon>Siboglinidae</taxon>
        <taxon>Ridgeia</taxon>
    </lineage>
</organism>
<dbReference type="Gene3D" id="1.10.510.10">
    <property type="entry name" value="Transferase(Phosphotransferase) domain 1"/>
    <property type="match status" value="1"/>
</dbReference>